<dbReference type="Gene3D" id="3.90.1600.10">
    <property type="entry name" value="Palm domain of DNA polymerase"/>
    <property type="match status" value="1"/>
</dbReference>
<dbReference type="CDD" id="cd09019">
    <property type="entry name" value="galactose_mutarotase_like"/>
    <property type="match status" value="1"/>
</dbReference>
<feature type="domain" description="DNA-directed DNA polymerase family B multifunctional" evidence="13">
    <location>
        <begin position="317"/>
        <end position="698"/>
    </location>
</feature>
<dbReference type="SUPFAM" id="SSF74650">
    <property type="entry name" value="Galactose mutarotase-like"/>
    <property type="match status" value="1"/>
</dbReference>
<protein>
    <recommendedName>
        <fullName evidence="12">DNA polymerase</fullName>
        <ecNumber evidence="12">2.7.7.7</ecNumber>
    </recommendedName>
</protein>
<dbReference type="PANTHER" id="PTHR45861">
    <property type="entry name" value="DNA POLYMERASE ALPHA CATALYTIC SUBUNIT"/>
    <property type="match status" value="1"/>
</dbReference>
<dbReference type="AlphaFoldDB" id="A0A1Q9DSG3"/>
<keyword evidence="9 12" id="KW-0239">DNA-directed DNA polymerase</keyword>
<dbReference type="InterPro" id="IPR014718">
    <property type="entry name" value="GH-type_carb-bd"/>
</dbReference>
<keyword evidence="6" id="KW-0479">Metal-binding</keyword>
<keyword evidence="7" id="KW-0863">Zinc-finger</keyword>
<dbReference type="Gene3D" id="1.10.132.60">
    <property type="entry name" value="DNA polymerase family B, C-terminal domain"/>
    <property type="match status" value="1"/>
</dbReference>
<keyword evidence="5 12" id="KW-0235">DNA replication</keyword>
<dbReference type="InterPro" id="IPR047215">
    <property type="entry name" value="Galactose_mutarotase-like"/>
</dbReference>
<evidence type="ECO:0000256" key="1">
    <source>
        <dbReference type="ARBA" id="ARBA00004123"/>
    </source>
</evidence>
<dbReference type="GO" id="GO:0000166">
    <property type="term" value="F:nucleotide binding"/>
    <property type="evidence" value="ECO:0007669"/>
    <property type="project" value="InterPro"/>
</dbReference>
<keyword evidence="11" id="KW-0539">Nucleus</keyword>
<keyword evidence="4 12" id="KW-0548">Nucleotidyltransferase</keyword>
<dbReference type="PANTHER" id="PTHR45861:SF1">
    <property type="entry name" value="DNA POLYMERASE ALPHA CATALYTIC SUBUNIT"/>
    <property type="match status" value="1"/>
</dbReference>
<dbReference type="Pfam" id="PF08996">
    <property type="entry name" value="zf-DNA_Pol"/>
    <property type="match status" value="1"/>
</dbReference>
<dbReference type="GO" id="GO:0003887">
    <property type="term" value="F:DNA-directed DNA polymerase activity"/>
    <property type="evidence" value="ECO:0007669"/>
    <property type="project" value="UniProtKB-KW"/>
</dbReference>
<dbReference type="InterPro" id="IPR043502">
    <property type="entry name" value="DNA/RNA_pol_sf"/>
</dbReference>
<dbReference type="InterPro" id="IPR006134">
    <property type="entry name" value="DNA-dir_DNA_pol_B_multi_dom"/>
</dbReference>
<dbReference type="Gene3D" id="1.10.3200.20">
    <property type="entry name" value="DNA Polymerase alpha, zinc finger"/>
    <property type="match status" value="1"/>
</dbReference>
<dbReference type="InterPro" id="IPR045846">
    <property type="entry name" value="POLBc_alpha"/>
</dbReference>
<evidence type="ECO:0000256" key="11">
    <source>
        <dbReference type="ARBA" id="ARBA00023242"/>
    </source>
</evidence>
<dbReference type="SUPFAM" id="SSF56672">
    <property type="entry name" value="DNA/RNA polymerases"/>
    <property type="match status" value="1"/>
</dbReference>
<evidence type="ECO:0000256" key="5">
    <source>
        <dbReference type="ARBA" id="ARBA00022705"/>
    </source>
</evidence>
<evidence type="ECO:0000256" key="8">
    <source>
        <dbReference type="ARBA" id="ARBA00022833"/>
    </source>
</evidence>
<comment type="catalytic activity">
    <reaction evidence="12">
        <text>DNA(n) + a 2'-deoxyribonucleoside 5'-triphosphate = DNA(n+1) + diphosphate</text>
        <dbReference type="Rhea" id="RHEA:22508"/>
        <dbReference type="Rhea" id="RHEA-COMP:17339"/>
        <dbReference type="Rhea" id="RHEA-COMP:17340"/>
        <dbReference type="ChEBI" id="CHEBI:33019"/>
        <dbReference type="ChEBI" id="CHEBI:61560"/>
        <dbReference type="ChEBI" id="CHEBI:173112"/>
        <dbReference type="EC" id="2.7.7.7"/>
    </reaction>
</comment>
<dbReference type="GO" id="GO:0008270">
    <property type="term" value="F:zinc ion binding"/>
    <property type="evidence" value="ECO:0007669"/>
    <property type="project" value="UniProtKB-KW"/>
</dbReference>
<dbReference type="Gene3D" id="1.10.287.690">
    <property type="entry name" value="Helix hairpin bin"/>
    <property type="match status" value="1"/>
</dbReference>
<evidence type="ECO:0000256" key="3">
    <source>
        <dbReference type="ARBA" id="ARBA00022679"/>
    </source>
</evidence>
<dbReference type="GO" id="GO:1902975">
    <property type="term" value="P:mitotic DNA replication initiation"/>
    <property type="evidence" value="ECO:0007669"/>
    <property type="project" value="InterPro"/>
</dbReference>
<dbReference type="Gene3D" id="2.70.98.10">
    <property type="match status" value="1"/>
</dbReference>
<comment type="subcellular location">
    <subcellularLocation>
        <location evidence="1">Nucleus</location>
    </subcellularLocation>
</comment>
<dbReference type="InterPro" id="IPR038256">
    <property type="entry name" value="Pol_alpha_znc_sf"/>
</dbReference>
<dbReference type="PRINTS" id="PR00106">
    <property type="entry name" value="DNAPOLB"/>
</dbReference>
<dbReference type="InterPro" id="IPR015088">
    <property type="entry name" value="Znf_DNA-dir_DNA_pol_B_alpha"/>
</dbReference>
<organism evidence="15 16">
    <name type="scientific">Symbiodinium microadriaticum</name>
    <name type="common">Dinoflagellate</name>
    <name type="synonym">Zooxanthella microadriatica</name>
    <dbReference type="NCBI Taxonomy" id="2951"/>
    <lineage>
        <taxon>Eukaryota</taxon>
        <taxon>Sar</taxon>
        <taxon>Alveolata</taxon>
        <taxon>Dinophyceae</taxon>
        <taxon>Suessiales</taxon>
        <taxon>Symbiodiniaceae</taxon>
        <taxon>Symbiodinium</taxon>
    </lineage>
</organism>
<dbReference type="GO" id="GO:0006272">
    <property type="term" value="P:leading strand elongation"/>
    <property type="evidence" value="ECO:0007669"/>
    <property type="project" value="TreeGrafter"/>
</dbReference>
<dbReference type="Pfam" id="PF00136">
    <property type="entry name" value="DNA_pol_B"/>
    <property type="match status" value="1"/>
</dbReference>
<dbReference type="InterPro" id="IPR042087">
    <property type="entry name" value="DNA_pol_B_thumb"/>
</dbReference>
<keyword evidence="8" id="KW-0862">Zinc</keyword>
<evidence type="ECO:0000256" key="12">
    <source>
        <dbReference type="RuleBase" id="RU000442"/>
    </source>
</evidence>
<evidence type="ECO:0000256" key="6">
    <source>
        <dbReference type="ARBA" id="ARBA00022723"/>
    </source>
</evidence>
<dbReference type="GO" id="GO:0030246">
    <property type="term" value="F:carbohydrate binding"/>
    <property type="evidence" value="ECO:0007669"/>
    <property type="project" value="InterPro"/>
</dbReference>
<dbReference type="PROSITE" id="PS00545">
    <property type="entry name" value="ALDOSE_1_EPIMERASE"/>
    <property type="match status" value="1"/>
</dbReference>
<evidence type="ECO:0000259" key="14">
    <source>
        <dbReference type="Pfam" id="PF08996"/>
    </source>
</evidence>
<evidence type="ECO:0000313" key="16">
    <source>
        <dbReference type="Proteomes" id="UP000186817"/>
    </source>
</evidence>
<gene>
    <name evidence="15" type="ORF">AK812_SmicGene19476</name>
</gene>
<evidence type="ECO:0000256" key="2">
    <source>
        <dbReference type="ARBA" id="ARBA00005755"/>
    </source>
</evidence>
<dbReference type="InterPro" id="IPR006172">
    <property type="entry name" value="DNA-dir_DNA_pol_B"/>
</dbReference>
<dbReference type="EMBL" id="LSRX01000408">
    <property type="protein sequence ID" value="OLP98113.1"/>
    <property type="molecule type" value="Genomic_DNA"/>
</dbReference>
<dbReference type="GO" id="GO:0005658">
    <property type="term" value="C:alpha DNA polymerase:primase complex"/>
    <property type="evidence" value="ECO:0007669"/>
    <property type="project" value="TreeGrafter"/>
</dbReference>
<evidence type="ECO:0000256" key="4">
    <source>
        <dbReference type="ARBA" id="ARBA00022695"/>
    </source>
</evidence>
<dbReference type="GO" id="GO:0003688">
    <property type="term" value="F:DNA replication origin binding"/>
    <property type="evidence" value="ECO:0007669"/>
    <property type="project" value="TreeGrafter"/>
</dbReference>
<evidence type="ECO:0000256" key="7">
    <source>
        <dbReference type="ARBA" id="ARBA00022771"/>
    </source>
</evidence>
<dbReference type="GO" id="GO:0005975">
    <property type="term" value="P:carbohydrate metabolic process"/>
    <property type="evidence" value="ECO:0007669"/>
    <property type="project" value="InterPro"/>
</dbReference>
<dbReference type="NCBIfam" id="TIGR00592">
    <property type="entry name" value="pol2"/>
    <property type="match status" value="1"/>
</dbReference>
<comment type="similarity">
    <text evidence="2 12">Belongs to the DNA polymerase type-B family.</text>
</comment>
<evidence type="ECO:0000256" key="10">
    <source>
        <dbReference type="ARBA" id="ARBA00023125"/>
    </source>
</evidence>
<proteinExistence type="inferred from homology"/>
<dbReference type="OrthoDB" id="6755010at2759"/>
<accession>A0A1Q9DSG3</accession>
<evidence type="ECO:0000259" key="13">
    <source>
        <dbReference type="Pfam" id="PF00136"/>
    </source>
</evidence>
<dbReference type="FunFam" id="1.10.132.60:FF:000004">
    <property type="entry name" value="DNA polymerase"/>
    <property type="match status" value="1"/>
</dbReference>
<keyword evidence="10 12" id="KW-0238">DNA-binding</keyword>
<dbReference type="InterPro" id="IPR011013">
    <property type="entry name" value="Gal_mutarotase_sf_dom"/>
</dbReference>
<name>A0A1Q9DSG3_SYMMI</name>
<dbReference type="InterPro" id="IPR023211">
    <property type="entry name" value="DNA_pol_palm_dom_sf"/>
</dbReference>
<dbReference type="GO" id="GO:0006273">
    <property type="term" value="P:lagging strand elongation"/>
    <property type="evidence" value="ECO:0007669"/>
    <property type="project" value="TreeGrafter"/>
</dbReference>
<comment type="caution">
    <text evidence="15">The sequence shown here is derived from an EMBL/GenBank/DDBJ whole genome shotgun (WGS) entry which is preliminary data.</text>
</comment>
<reference evidence="15 16" key="1">
    <citation type="submission" date="2016-02" db="EMBL/GenBank/DDBJ databases">
        <title>Genome analysis of coral dinoflagellate symbionts highlights evolutionary adaptations to a symbiotic lifestyle.</title>
        <authorList>
            <person name="Aranda M."/>
            <person name="Li Y."/>
            <person name="Liew Y.J."/>
            <person name="Baumgarten S."/>
            <person name="Simakov O."/>
            <person name="Wilson M."/>
            <person name="Piel J."/>
            <person name="Ashoor H."/>
            <person name="Bougouffa S."/>
            <person name="Bajic V.B."/>
            <person name="Ryu T."/>
            <person name="Ravasi T."/>
            <person name="Bayer T."/>
            <person name="Micklem G."/>
            <person name="Kim H."/>
            <person name="Bhak J."/>
            <person name="Lajeunesse T.C."/>
            <person name="Voolstra C.R."/>
        </authorList>
    </citation>
    <scope>NUCLEOTIDE SEQUENCE [LARGE SCALE GENOMIC DNA]</scope>
    <source>
        <strain evidence="15 16">CCMP2467</strain>
    </source>
</reference>
<dbReference type="SMART" id="SM00486">
    <property type="entry name" value="POLBc"/>
    <property type="match status" value="1"/>
</dbReference>
<dbReference type="GO" id="GO:0003697">
    <property type="term" value="F:single-stranded DNA binding"/>
    <property type="evidence" value="ECO:0007669"/>
    <property type="project" value="TreeGrafter"/>
</dbReference>
<evidence type="ECO:0000256" key="9">
    <source>
        <dbReference type="ARBA" id="ARBA00022932"/>
    </source>
</evidence>
<dbReference type="PROSITE" id="PS00116">
    <property type="entry name" value="DNA_POLYMERASE_B"/>
    <property type="match status" value="1"/>
</dbReference>
<feature type="domain" description="Zinc finger DNA-directed DNA polymerase family B alpha" evidence="14">
    <location>
        <begin position="752"/>
        <end position="842"/>
    </location>
</feature>
<dbReference type="InterPro" id="IPR018052">
    <property type="entry name" value="Ald1_epimerase_CS"/>
</dbReference>
<dbReference type="CDD" id="cd05532">
    <property type="entry name" value="POLBc_alpha"/>
    <property type="match status" value="1"/>
</dbReference>
<dbReference type="InterPro" id="IPR017964">
    <property type="entry name" value="DNA-dir_DNA_pol_B_CS"/>
</dbReference>
<dbReference type="GO" id="GO:0016853">
    <property type="term" value="F:isomerase activity"/>
    <property type="evidence" value="ECO:0007669"/>
    <property type="project" value="UniProtKB-KW"/>
</dbReference>
<dbReference type="Proteomes" id="UP000186817">
    <property type="component" value="Unassembled WGS sequence"/>
</dbReference>
<sequence length="921" mass="102580">MLWGSIDGREVQLVTLKTECLEVDICSLGAALVAVRLKVRGEWLDVVLGYESLERYVNGGKPNFGTVVGRCANRIANGTFELDGQQFTLDTNNGSHHLHGGTKGFYSQVFDVASVSEKQTTLVLTEPDGFMGYPGKVEVSVTYEVSGGELHFRYSGISDKPTLLSMTNHAYWNLKGHKAGNVLDHILMVPASRTTAADDSLAITGELPEVAGTSLDLREPRLLQEAVSAGGPIDRNYCLDRPDGQREMMAARLVGPNKVTMEVWTDQPGLQVFTGSNIGTTGPDTWWKGKGSEWKQFGAICLEPQLWPDGVHHSHFESPAGLYDDLVMLLDFNSLYPSIIQEYNICFTTVDRPDENEVAKMTSEAQLLSKTREPDGTAEEGILPQVLRRLVDSRRVVKASMKSEKNPKILQVLEIRQKALKLTANSMYGCLGFQNSRFHAKPLAALITAKGREALQSTTTVVKQELQLEVVYGDTDSVFVNSKTADFQQAMHIAEQIKRAVNKRYRRLEIEIDAVFVRLMLLKKKKYAALKVVNWEKKLFEQELKGLDIVRRDWCGLAKEMGEAILTKILDPNMNKEESIEWVHQFLSEQAKNMDDGQVPLDKFVITKGLTKDPKDYPDAKKQPHVQVALRLLSRGKQVRPGQEIGYVVCDTSGEGEGKSLLAERARDPHEMQLDPTLRLDMAWYNKHQVHPIIARILGVVEGTSPGRIAECLGMDAATFAQVVQHEEGEGLDFLSQYMDADPNALFDRSLRYKNFSSILDGVKCKKCGGTTPWQRLLTPSTSEEPKQAPPFTCKHCQAQIQPGVARNQWHRQLRQLVKQHCEGWVQPADQVAGTEKTRRANKGDNLVSEQTVKKELQFAAHLCESASLQTAAEDAALQTALARMKKDADAWMKIGCQHFIDCGQMFGAIFGTPLLGTLQQ</sequence>
<dbReference type="GO" id="GO:0003682">
    <property type="term" value="F:chromatin binding"/>
    <property type="evidence" value="ECO:0007669"/>
    <property type="project" value="TreeGrafter"/>
</dbReference>
<keyword evidence="16" id="KW-1185">Reference proteome</keyword>
<dbReference type="EC" id="2.7.7.7" evidence="12"/>
<evidence type="ECO:0000313" key="15">
    <source>
        <dbReference type="EMBL" id="OLP98113.1"/>
    </source>
</evidence>
<keyword evidence="3 12" id="KW-0808">Transferase</keyword>